<keyword evidence="1" id="KW-0472">Membrane</keyword>
<reference evidence="2 3" key="1">
    <citation type="submission" date="2019-10" db="EMBL/GenBank/DDBJ databases">
        <title>Isolation and characterization of Methanoculleus sp. Wushi-C6 from a hot spring well.</title>
        <authorList>
            <person name="Chen S.-C."/>
            <person name="Lan Z.-H."/>
            <person name="You Y.-T."/>
            <person name="Lai M.-C."/>
        </authorList>
    </citation>
    <scope>NUCLEOTIDE SEQUENCE [LARGE SCALE GENOMIC DNA]</scope>
    <source>
        <strain evidence="2 3">Wushi-C6</strain>
    </source>
</reference>
<gene>
    <name evidence="2" type="ORF">F8E02_00765</name>
</gene>
<accession>A0ABU3WYC3</accession>
<organism evidence="2 3">
    <name type="scientific">Methanoculleus caldifontis</name>
    <dbReference type="NCBI Taxonomy" id="2651577"/>
    <lineage>
        <taxon>Archaea</taxon>
        <taxon>Methanobacteriati</taxon>
        <taxon>Methanobacteriota</taxon>
        <taxon>Stenosarchaea group</taxon>
        <taxon>Methanomicrobia</taxon>
        <taxon>Methanomicrobiales</taxon>
        <taxon>Methanomicrobiaceae</taxon>
        <taxon>Methanoculleus</taxon>
    </lineage>
</organism>
<dbReference type="RefSeq" id="WP_317063530.1">
    <property type="nucleotide sequence ID" value="NZ_WBKO01000001.1"/>
</dbReference>
<keyword evidence="1" id="KW-0812">Transmembrane</keyword>
<protein>
    <recommendedName>
        <fullName evidence="4">Peptidylprolyl isomerase</fullName>
    </recommendedName>
</protein>
<keyword evidence="1" id="KW-1133">Transmembrane helix</keyword>
<evidence type="ECO:0000313" key="2">
    <source>
        <dbReference type="EMBL" id="MDV2480560.1"/>
    </source>
</evidence>
<evidence type="ECO:0000256" key="1">
    <source>
        <dbReference type="SAM" id="Phobius"/>
    </source>
</evidence>
<sequence>MKQTQQKSSKDETSPWMKWAYVGVALLVAVAMVGTYLAPLLDAPRNAQVGNTALIGYTIRGEDGRPLVTTNQNLAASEYEKNNLVFLTGNLEIPVGTLSSEGVEIVPIPVVYPTDAPNFGLMGFELGALSQGLVGMRVGETRTVSLGAGANDLALTLSREDADEIGLNFTEIEVGDVFLREFMVSSGVPVGNQTNQTSALRFWKVSEKTSDSAIVTCRYGNAEVTLNGITG</sequence>
<feature type="transmembrane region" description="Helical" evidence="1">
    <location>
        <begin position="20"/>
        <end position="41"/>
    </location>
</feature>
<keyword evidence="3" id="KW-1185">Reference proteome</keyword>
<evidence type="ECO:0008006" key="4">
    <source>
        <dbReference type="Google" id="ProtNLM"/>
    </source>
</evidence>
<dbReference type="Proteomes" id="UP001281203">
    <property type="component" value="Unassembled WGS sequence"/>
</dbReference>
<comment type="caution">
    <text evidence="2">The sequence shown here is derived from an EMBL/GenBank/DDBJ whole genome shotgun (WGS) entry which is preliminary data.</text>
</comment>
<evidence type="ECO:0000313" key="3">
    <source>
        <dbReference type="Proteomes" id="UP001281203"/>
    </source>
</evidence>
<proteinExistence type="predicted"/>
<dbReference type="EMBL" id="WBKO01000001">
    <property type="protein sequence ID" value="MDV2480560.1"/>
    <property type="molecule type" value="Genomic_DNA"/>
</dbReference>
<name>A0ABU3WYC3_9EURY</name>